<dbReference type="AlphaFoldDB" id="W1RYZ3"/>
<keyword evidence="2" id="KW-1185">Reference proteome</keyword>
<dbReference type="PANTHER" id="PTHR31630:SF6">
    <property type="entry name" value="PHYTANOYL-COA DIOXYGENASE-RELATED"/>
    <property type="match status" value="1"/>
</dbReference>
<dbReference type="InterPro" id="IPR008775">
    <property type="entry name" value="Phytyl_CoA_dOase-like"/>
</dbReference>
<protein>
    <submittedName>
        <fullName evidence="1">Phytanoyl-CoA dioxygenase</fullName>
    </submittedName>
</protein>
<comment type="caution">
    <text evidence="1">The sequence shown here is derived from an EMBL/GenBank/DDBJ whole genome shotgun (WGS) entry which is preliminary data.</text>
</comment>
<dbReference type="SUPFAM" id="SSF51197">
    <property type="entry name" value="Clavaminate synthase-like"/>
    <property type="match status" value="1"/>
</dbReference>
<keyword evidence="1" id="KW-0560">Oxidoreductase</keyword>
<dbReference type="PANTHER" id="PTHR31630">
    <property type="entry name" value="PHYTANOYL-COA DIOXYGENASE-RELATED-RELATED"/>
    <property type="match status" value="1"/>
</dbReference>
<dbReference type="RefSeq" id="WP_024022676.1">
    <property type="nucleotide sequence ID" value="NZ_AYOZ01000002.1"/>
</dbReference>
<gene>
    <name evidence="1" type="ORF">D104_02295</name>
</gene>
<keyword evidence="1" id="KW-0223">Dioxygenase</keyword>
<dbReference type="GO" id="GO:0016706">
    <property type="term" value="F:2-oxoglutarate-dependent dioxygenase activity"/>
    <property type="evidence" value="ECO:0007669"/>
    <property type="project" value="UniProtKB-ARBA"/>
</dbReference>
<dbReference type="eggNOG" id="COG5285">
    <property type="taxonomic scope" value="Bacteria"/>
</dbReference>
<dbReference type="OrthoDB" id="1157001at2"/>
<dbReference type="Proteomes" id="UP000018857">
    <property type="component" value="Unassembled WGS sequence"/>
</dbReference>
<dbReference type="EMBL" id="AYOZ01000002">
    <property type="protein sequence ID" value="ETI62030.1"/>
    <property type="molecule type" value="Genomic_DNA"/>
</dbReference>
<sequence length="310" mass="35004">MSDNVNTPGNRSAGRHVGAALSDIQKQMPLRVLSEAQFRHWQEKGYVVISNAISASDVQATVDFLWAFQEMSSSDPDSWYAPQRLDHAMTELNNSGMVEAYHHQTLWNNRQAQRVYDSFVDIWDKEALWVTIDRANLNPPNRAGREFSGFIHWDSDTSQTPLPISVQGVLALSDTDDETGGFQCVPELYRDLTVWRESQPLDRDPFKPDLTGYQAESVAMKAGDLLIFNGLLPHGIRPNTSDRVRLAQYISMSPASDDESVREWRLDCFEQKSPPIGYAFPGDPRQWEKTAYPSATLSPLGEKLLGQKAW</sequence>
<dbReference type="Pfam" id="PF05721">
    <property type="entry name" value="PhyH"/>
    <property type="match status" value="1"/>
</dbReference>
<reference evidence="1 2" key="1">
    <citation type="journal article" date="2014" name="Genome Announc.">
        <title>Draft Genome Sequence of Marinomonas sp. Strain D104, a Polycyclic Aromatic Hydrocarbon-Degrading Bacterium from the Deep-Sea Sediment of the Arctic Ocean.</title>
        <authorList>
            <person name="Dong C."/>
            <person name="Bai X."/>
            <person name="Lai Q."/>
            <person name="Xie Y."/>
            <person name="Chen X."/>
            <person name="Shao Z."/>
        </authorList>
    </citation>
    <scope>NUCLEOTIDE SEQUENCE [LARGE SCALE GENOMIC DNA]</scope>
    <source>
        <strain evidence="1 2">D104</strain>
    </source>
</reference>
<dbReference type="PATRIC" id="fig|1208321.3.peg.468"/>
<dbReference type="Gene3D" id="2.60.120.620">
    <property type="entry name" value="q2cbj1_9rhob like domain"/>
    <property type="match status" value="1"/>
</dbReference>
<accession>W1RYZ3</accession>
<evidence type="ECO:0000313" key="2">
    <source>
        <dbReference type="Proteomes" id="UP000018857"/>
    </source>
</evidence>
<dbReference type="STRING" id="1208321.D104_02295"/>
<organism evidence="1 2">
    <name type="scientific">Marinomonas profundimaris</name>
    <dbReference type="NCBI Taxonomy" id="1208321"/>
    <lineage>
        <taxon>Bacteria</taxon>
        <taxon>Pseudomonadati</taxon>
        <taxon>Pseudomonadota</taxon>
        <taxon>Gammaproteobacteria</taxon>
        <taxon>Oceanospirillales</taxon>
        <taxon>Oceanospirillaceae</taxon>
        <taxon>Marinomonas</taxon>
    </lineage>
</organism>
<proteinExistence type="predicted"/>
<name>W1RYZ3_9GAMM</name>
<evidence type="ECO:0000313" key="1">
    <source>
        <dbReference type="EMBL" id="ETI62030.1"/>
    </source>
</evidence>